<dbReference type="Proteomes" id="UP000178911">
    <property type="component" value="Unassembled WGS sequence"/>
</dbReference>
<dbReference type="AlphaFoldDB" id="A0A1F8GGP0"/>
<reference evidence="1 2" key="1">
    <citation type="journal article" date="2016" name="Nat. Commun.">
        <title>Thousands of microbial genomes shed light on interconnected biogeochemical processes in an aquifer system.</title>
        <authorList>
            <person name="Anantharaman K."/>
            <person name="Brown C.T."/>
            <person name="Hug L.A."/>
            <person name="Sharon I."/>
            <person name="Castelle C.J."/>
            <person name="Probst A.J."/>
            <person name="Thomas B.C."/>
            <person name="Singh A."/>
            <person name="Wilkins M.J."/>
            <person name="Karaoz U."/>
            <person name="Brodie E.L."/>
            <person name="Williams K.H."/>
            <person name="Hubbard S.S."/>
            <person name="Banfield J.F."/>
        </authorList>
    </citation>
    <scope>NUCLEOTIDE SEQUENCE [LARGE SCALE GENOMIC DNA]</scope>
</reference>
<comment type="caution">
    <text evidence="1">The sequence shown here is derived from an EMBL/GenBank/DDBJ whole genome shotgun (WGS) entry which is preliminary data.</text>
</comment>
<evidence type="ECO:0000313" key="2">
    <source>
        <dbReference type="Proteomes" id="UP000178911"/>
    </source>
</evidence>
<accession>A0A1F8GGP0</accession>
<evidence type="ECO:0000313" key="1">
    <source>
        <dbReference type="EMBL" id="OGN24565.1"/>
    </source>
</evidence>
<dbReference type="EMBL" id="MGKJ01000010">
    <property type="protein sequence ID" value="OGN24565.1"/>
    <property type="molecule type" value="Genomic_DNA"/>
</dbReference>
<sequence length="149" mass="16127">MWLLLWVFSVVASFVVGVVLALAFRSKAPRFGLTEFRRVASSARAAVDGLVDGGVIASLYGERRLATERAVVRAQVGTIEGLGYENDVVADADEERGENAAFREKAEANITAHFEEISKLEMMIAEEGDAIADVNRRDDQLAADLALLG</sequence>
<gene>
    <name evidence="1" type="ORF">A3A13_00600</name>
</gene>
<name>A0A1F8GGP0_9BACT</name>
<dbReference type="STRING" id="1802695.A3A13_00600"/>
<protein>
    <submittedName>
        <fullName evidence="1">Uncharacterized protein</fullName>
    </submittedName>
</protein>
<organism evidence="1 2">
    <name type="scientific">Candidatus Yanofskybacteria bacterium RIFCSPLOWO2_01_FULL_43_22</name>
    <dbReference type="NCBI Taxonomy" id="1802695"/>
    <lineage>
        <taxon>Bacteria</taxon>
        <taxon>Candidatus Yanofskyibacteriota</taxon>
    </lineage>
</organism>
<proteinExistence type="predicted"/>